<keyword evidence="1" id="KW-0472">Membrane</keyword>
<evidence type="ECO:0000313" key="4">
    <source>
        <dbReference type="Proteomes" id="UP000249524"/>
    </source>
</evidence>
<reference evidence="3 4" key="1">
    <citation type="submission" date="2018-05" db="EMBL/GenBank/DDBJ databases">
        <authorList>
            <person name="Lanie J.A."/>
            <person name="Ng W.-L."/>
            <person name="Kazmierczak K.M."/>
            <person name="Andrzejewski T.M."/>
            <person name="Davidsen T.M."/>
            <person name="Wayne K.J."/>
            <person name="Tettelin H."/>
            <person name="Glass J.I."/>
            <person name="Rusch D."/>
            <person name="Podicherti R."/>
            <person name="Tsui H.-C.T."/>
            <person name="Winkler M.E."/>
        </authorList>
    </citation>
    <scope>NUCLEOTIDE SEQUENCE [LARGE SCALE GENOMIC DNA]</scope>
    <source>
        <strain evidence="3 4">BUT-10</strain>
    </source>
</reference>
<feature type="domain" description="TadE-like" evidence="2">
    <location>
        <begin position="14"/>
        <end position="53"/>
    </location>
</feature>
<organism evidence="3 4">
    <name type="scientific">Phenylobacterium kunshanense</name>
    <dbReference type="NCBI Taxonomy" id="1445034"/>
    <lineage>
        <taxon>Bacteria</taxon>
        <taxon>Pseudomonadati</taxon>
        <taxon>Pseudomonadota</taxon>
        <taxon>Alphaproteobacteria</taxon>
        <taxon>Caulobacterales</taxon>
        <taxon>Caulobacteraceae</taxon>
        <taxon>Phenylobacterium</taxon>
    </lineage>
</organism>
<dbReference type="EMBL" id="QFYS01000001">
    <property type="protein sequence ID" value="RAK68869.1"/>
    <property type="molecule type" value="Genomic_DNA"/>
</dbReference>
<proteinExistence type="predicted"/>
<keyword evidence="1" id="KW-1133">Transmembrane helix</keyword>
<sequence>MIRILREAATDRRGAAAIEFALIFPMIFMLNIAAAEALQVYQAQRAVAHIAATMADITAQGRTVTDADLTDILSASTVMIHPFPSASLQQRVSSLVANGSGSVSLDWTAKRDYSGSDTPSVPSGYLAANESAIVADVIYDYRPSFGFFLPDTIRFERHAYARPRLSTKVEKSAN</sequence>
<dbReference type="Proteomes" id="UP000249524">
    <property type="component" value="Unassembled WGS sequence"/>
</dbReference>
<dbReference type="RefSeq" id="WP_111274361.1">
    <property type="nucleotide sequence ID" value="NZ_QFYS01000001.1"/>
</dbReference>
<evidence type="ECO:0000259" key="2">
    <source>
        <dbReference type="Pfam" id="PF07811"/>
    </source>
</evidence>
<evidence type="ECO:0000313" key="3">
    <source>
        <dbReference type="EMBL" id="RAK68869.1"/>
    </source>
</evidence>
<dbReference type="Pfam" id="PF07811">
    <property type="entry name" value="TadE"/>
    <property type="match status" value="1"/>
</dbReference>
<dbReference type="AlphaFoldDB" id="A0A328BQI8"/>
<gene>
    <name evidence="3" type="ORF">DJ019_02315</name>
</gene>
<comment type="caution">
    <text evidence="3">The sequence shown here is derived from an EMBL/GenBank/DDBJ whole genome shotgun (WGS) entry which is preliminary data.</text>
</comment>
<name>A0A328BQI8_9CAUL</name>
<dbReference type="OrthoDB" id="7189296at2"/>
<evidence type="ECO:0000256" key="1">
    <source>
        <dbReference type="SAM" id="Phobius"/>
    </source>
</evidence>
<dbReference type="InterPro" id="IPR012495">
    <property type="entry name" value="TadE-like_dom"/>
</dbReference>
<accession>A0A328BQI8</accession>
<protein>
    <recommendedName>
        <fullName evidence="2">TadE-like domain-containing protein</fullName>
    </recommendedName>
</protein>
<feature type="transmembrane region" description="Helical" evidence="1">
    <location>
        <begin position="20"/>
        <end position="41"/>
    </location>
</feature>
<keyword evidence="4" id="KW-1185">Reference proteome</keyword>
<keyword evidence="1" id="KW-0812">Transmembrane</keyword>